<accession>A0A858JGR9</accession>
<dbReference type="SMART" id="SM00028">
    <property type="entry name" value="TPR"/>
    <property type="match status" value="2"/>
</dbReference>
<sequence>MNDRASVREPATPCKGTHAMMNAGYDRQNLLAQGHAALHAGNVTAARSQFAAIRAMQPDNPDALHGLACVALAAGRADLAIGLAGRALQVAPRGPFHEVLARALLAQGHPQAACAAIRLACQRQPGHVPTYLACAEIMEATGAVQEAARAFAQAARLAGCGNVPVRRLHAGFLWRRGRRAAAIAQMRHVMNLAPRDAVMAHELAEMLLAHDDRAGAETVLRMIVAHHPADARACALLGALVFARGRMGDAAGLLRRAVARMPEAESCNNLGLALMALGDMAGADAALCAALRLAPDDARIALNHATGLFEGGAVRAACARYEAMLGREPGPDGDTLARTRFNLGVGLLARGDLARGWALWESRLAFMPPHPATTCLPQWDGRALPAGRRLLMHMGQGLGDGVHFLRYVPLAACRVPVVLRVPAVMGRLAATLDQAGDHGIEIITHDEYDGLDIAAQCDLFSLPFLLRMHAVPAFAPYLGEGRWQPPEEGRAGPLRIGLCHAGNAAYRFDARRSASVADMAPLGDVAGVTFISLRPADAQAGSLPFMRHELPPDADLLDTARLIASLDLVISVDTLVAHLAGAMGCPVWLLSRFGGDWRWSAAFDVQAPGCAVAGRAGVPGRVPSPAHAPASQWYPTLRQFRQARLAPPARAWGAVVARLCAALRFACSPS</sequence>
<gene>
    <name evidence="3" type="ORF">GWK63_03790</name>
</gene>
<evidence type="ECO:0000313" key="4">
    <source>
        <dbReference type="Proteomes" id="UP000502533"/>
    </source>
</evidence>
<dbReference type="Gene3D" id="1.25.40.10">
    <property type="entry name" value="Tetratricopeptide repeat domain"/>
    <property type="match status" value="2"/>
</dbReference>
<organism evidence="3 4">
    <name type="scientific">Komagataeibacter rhaeticus</name>
    <dbReference type="NCBI Taxonomy" id="215221"/>
    <lineage>
        <taxon>Bacteria</taxon>
        <taxon>Pseudomonadati</taxon>
        <taxon>Pseudomonadota</taxon>
        <taxon>Alphaproteobacteria</taxon>
        <taxon>Acetobacterales</taxon>
        <taxon>Acetobacteraceae</taxon>
        <taxon>Komagataeibacter</taxon>
    </lineage>
</organism>
<dbReference type="PANTHER" id="PTHR45586">
    <property type="entry name" value="TPR REPEAT-CONTAINING PROTEIN PA4667"/>
    <property type="match status" value="1"/>
</dbReference>
<proteinExistence type="predicted"/>
<dbReference type="Proteomes" id="UP000502533">
    <property type="component" value="Chromosome"/>
</dbReference>
<dbReference type="InterPro" id="IPR011990">
    <property type="entry name" value="TPR-like_helical_dom_sf"/>
</dbReference>
<dbReference type="SUPFAM" id="SSF53756">
    <property type="entry name" value="UDP-Glycosyltransferase/glycogen phosphorylase"/>
    <property type="match status" value="1"/>
</dbReference>
<dbReference type="SUPFAM" id="SSF48452">
    <property type="entry name" value="TPR-like"/>
    <property type="match status" value="1"/>
</dbReference>
<keyword evidence="2" id="KW-0802">TPR repeat</keyword>
<dbReference type="AlphaFoldDB" id="A0A858JGR9"/>
<evidence type="ECO:0000313" key="3">
    <source>
        <dbReference type="EMBL" id="QIP34724.1"/>
    </source>
</evidence>
<dbReference type="InterPro" id="IPR019734">
    <property type="entry name" value="TPR_rpt"/>
</dbReference>
<dbReference type="InterPro" id="IPR002201">
    <property type="entry name" value="Glyco_trans_9"/>
</dbReference>
<dbReference type="Gene3D" id="3.40.50.2000">
    <property type="entry name" value="Glycogen Phosphorylase B"/>
    <property type="match status" value="1"/>
</dbReference>
<dbReference type="GO" id="GO:0016757">
    <property type="term" value="F:glycosyltransferase activity"/>
    <property type="evidence" value="ECO:0007669"/>
    <property type="project" value="InterPro"/>
</dbReference>
<dbReference type="InterPro" id="IPR051012">
    <property type="entry name" value="CellSynth/LPSAsmb/PSIAsmb"/>
</dbReference>
<dbReference type="EMBL" id="CP050139">
    <property type="protein sequence ID" value="QIP34724.1"/>
    <property type="molecule type" value="Genomic_DNA"/>
</dbReference>
<dbReference type="Pfam" id="PF13181">
    <property type="entry name" value="TPR_8"/>
    <property type="match status" value="1"/>
</dbReference>
<evidence type="ECO:0000256" key="2">
    <source>
        <dbReference type="ARBA" id="ARBA00022803"/>
    </source>
</evidence>
<dbReference type="Pfam" id="PF13432">
    <property type="entry name" value="TPR_16"/>
    <property type="match status" value="2"/>
</dbReference>
<dbReference type="Pfam" id="PF01075">
    <property type="entry name" value="Glyco_transf_9"/>
    <property type="match status" value="1"/>
</dbReference>
<reference evidence="3 4" key="1">
    <citation type="submission" date="2020-03" db="EMBL/GenBank/DDBJ databases">
        <title>Isolation of cellulose-producing strains, genome characterization and application of the synthesized cellulose films as an economical and sustainable material for piezoelectric sensor construction.</title>
        <authorList>
            <person name="Mangayil R.K."/>
        </authorList>
    </citation>
    <scope>NUCLEOTIDE SEQUENCE [LARGE SCALE GENOMIC DNA]</scope>
    <source>
        <strain evidence="3 4">ENS 9a1a</strain>
    </source>
</reference>
<keyword evidence="4" id="KW-1185">Reference proteome</keyword>
<protein>
    <submittedName>
        <fullName evidence="3">Tetratricopeptide repeat protein</fullName>
    </submittedName>
</protein>
<evidence type="ECO:0000256" key="1">
    <source>
        <dbReference type="ARBA" id="ARBA00022737"/>
    </source>
</evidence>
<dbReference type="KEGG" id="kre:GWK63_03790"/>
<name>A0A858JGR9_9PROT</name>
<dbReference type="PANTHER" id="PTHR45586:SF14">
    <property type="entry name" value="TETRATRICOPEPTIDE TPR_2 REPEAT PROTEIN"/>
    <property type="match status" value="1"/>
</dbReference>
<keyword evidence="1" id="KW-0677">Repeat</keyword>